<feature type="compositionally biased region" description="Pro residues" evidence="1">
    <location>
        <begin position="116"/>
        <end position="131"/>
    </location>
</feature>
<keyword evidence="3" id="KW-1185">Reference proteome</keyword>
<sequence length="204" mass="22902">MPWDQHLLLEPLSRCYRMGMVHQRTWLLPTPGPTSALTIQFHDALCGLAKRQRWVRRRSWRAFAGRWKNWRRSRKDGEEIRALPKVLESKIRMALLAMGQQDAPGSSAADPAPKITSPPTPNPSPIPPELPPLNISLKSISEPDLKEFTALSTVDLIAGSNHAVDRNRPSCPFRAARIDSKTHRLIIFPSPGQKAGELLRSAEQ</sequence>
<evidence type="ECO:0000256" key="1">
    <source>
        <dbReference type="SAM" id="MobiDB-lite"/>
    </source>
</evidence>
<reference evidence="2" key="1">
    <citation type="journal article" date="2019" name="Environ. Microbiol.">
        <title>Fungal ecological strategies reflected in gene transcription - a case study of two litter decomposers.</title>
        <authorList>
            <person name="Barbi F."/>
            <person name="Kohler A."/>
            <person name="Barry K."/>
            <person name="Baskaran P."/>
            <person name="Daum C."/>
            <person name="Fauchery L."/>
            <person name="Ihrmark K."/>
            <person name="Kuo A."/>
            <person name="LaButti K."/>
            <person name="Lipzen A."/>
            <person name="Morin E."/>
            <person name="Grigoriev I.V."/>
            <person name="Henrissat B."/>
            <person name="Lindahl B."/>
            <person name="Martin F."/>
        </authorList>
    </citation>
    <scope>NUCLEOTIDE SEQUENCE</scope>
    <source>
        <strain evidence="2">JB14</strain>
    </source>
</reference>
<evidence type="ECO:0000313" key="3">
    <source>
        <dbReference type="Proteomes" id="UP000799118"/>
    </source>
</evidence>
<dbReference type="AlphaFoldDB" id="A0A6A4HKN5"/>
<dbReference type="EMBL" id="ML769488">
    <property type="protein sequence ID" value="KAE9398028.1"/>
    <property type="molecule type" value="Genomic_DNA"/>
</dbReference>
<protein>
    <submittedName>
        <fullName evidence="2">Uncharacterized protein</fullName>
    </submittedName>
</protein>
<feature type="region of interest" description="Disordered" evidence="1">
    <location>
        <begin position="100"/>
        <end position="131"/>
    </location>
</feature>
<feature type="compositionally biased region" description="Low complexity" evidence="1">
    <location>
        <begin position="102"/>
        <end position="115"/>
    </location>
</feature>
<dbReference type="Proteomes" id="UP000799118">
    <property type="component" value="Unassembled WGS sequence"/>
</dbReference>
<name>A0A6A4HKN5_9AGAR</name>
<accession>A0A6A4HKN5</accession>
<evidence type="ECO:0000313" key="2">
    <source>
        <dbReference type="EMBL" id="KAE9398028.1"/>
    </source>
</evidence>
<proteinExistence type="predicted"/>
<gene>
    <name evidence="2" type="ORF">BT96DRAFT_43807</name>
</gene>
<organism evidence="2 3">
    <name type="scientific">Gymnopus androsaceus JB14</name>
    <dbReference type="NCBI Taxonomy" id="1447944"/>
    <lineage>
        <taxon>Eukaryota</taxon>
        <taxon>Fungi</taxon>
        <taxon>Dikarya</taxon>
        <taxon>Basidiomycota</taxon>
        <taxon>Agaricomycotina</taxon>
        <taxon>Agaricomycetes</taxon>
        <taxon>Agaricomycetidae</taxon>
        <taxon>Agaricales</taxon>
        <taxon>Marasmiineae</taxon>
        <taxon>Omphalotaceae</taxon>
        <taxon>Gymnopus</taxon>
    </lineage>
</organism>